<name>D3PAC8_DEFDS</name>
<dbReference type="EMBL" id="AP011529">
    <property type="protein sequence ID" value="BAI79551.1"/>
    <property type="molecule type" value="Genomic_DNA"/>
</dbReference>
<evidence type="ECO:0000256" key="2">
    <source>
        <dbReference type="HAMAP-Rule" id="MF_01940"/>
    </source>
</evidence>
<feature type="active site" description="Proton acceptor" evidence="2">
    <location>
        <position position="126"/>
    </location>
</feature>
<dbReference type="SUPFAM" id="SSF55144">
    <property type="entry name" value="LigT-like"/>
    <property type="match status" value="1"/>
</dbReference>
<reference evidence="4 5" key="1">
    <citation type="journal article" date="2010" name="DNA Res.">
        <title>Bacterial lifestyle in a deep-sea hydrothermal vent chimney revealed by the genome sequence of the thermophilic bacterium Deferribacter desulfuricans SSM1.</title>
        <authorList>
            <person name="Takaki Y."/>
            <person name="Shimamura S."/>
            <person name="Nakagawa S."/>
            <person name="Fukuhara Y."/>
            <person name="Horikawa H."/>
            <person name="Ankai A."/>
            <person name="Harada T."/>
            <person name="Hosoyama A."/>
            <person name="Oguchi A."/>
            <person name="Fukui S."/>
            <person name="Fujita N."/>
            <person name="Takami H."/>
            <person name="Takai K."/>
        </authorList>
    </citation>
    <scope>NUCLEOTIDE SEQUENCE [LARGE SCALE GENOMIC DNA]</scope>
    <source>
        <strain evidence="5">DSM 14783 / JCM 11476 / NBRC 101012 / SSM1</strain>
    </source>
</reference>
<evidence type="ECO:0000313" key="5">
    <source>
        <dbReference type="Proteomes" id="UP000001520"/>
    </source>
</evidence>
<dbReference type="HOGENOM" id="CLU_081251_3_2_0"/>
<dbReference type="HAMAP" id="MF_01940">
    <property type="entry name" value="RNA_CPDase"/>
    <property type="match status" value="1"/>
</dbReference>
<dbReference type="InterPro" id="IPR014051">
    <property type="entry name" value="Phosphoesterase_HXTX"/>
</dbReference>
<proteinExistence type="inferred from homology"/>
<organism evidence="4 5">
    <name type="scientific">Deferribacter desulfuricans (strain DSM 14783 / JCM 11476 / NBRC 101012 / SSM1)</name>
    <dbReference type="NCBI Taxonomy" id="639282"/>
    <lineage>
        <taxon>Bacteria</taxon>
        <taxon>Pseudomonadati</taxon>
        <taxon>Deferribacterota</taxon>
        <taxon>Deferribacteres</taxon>
        <taxon>Deferribacterales</taxon>
        <taxon>Deferribacteraceae</taxon>
        <taxon>Deferribacter</taxon>
    </lineage>
</organism>
<sequence length="191" mass="22107">MNENLRLFIAVKFDNKVNSLVEKVTNSIKDYAKIKPVAINNLHVTLAFLGSQQKTYVNKITNCLDAIKSKPITVYFDKFSFFERNSSPTVFFLNGFSEELANLTKNLRNCLKKNRITFDNKKFIIHLTGARIKTVFNKKRLYDFIDKINENFKKISSQVNEITLFQSTLTKEGPIYSPLYIKKLSQEETDG</sequence>
<dbReference type="Proteomes" id="UP000001520">
    <property type="component" value="Chromosome"/>
</dbReference>
<dbReference type="STRING" id="639282.DEFDS_0039"/>
<feature type="short sequence motif" description="HXTX 1" evidence="2">
    <location>
        <begin position="43"/>
        <end position="46"/>
    </location>
</feature>
<evidence type="ECO:0000256" key="1">
    <source>
        <dbReference type="ARBA" id="ARBA00022801"/>
    </source>
</evidence>
<comment type="catalytic activity">
    <reaction evidence="2">
        <text>a 3'-end 2',3'-cyclophospho-ribonucleotide-RNA + H2O = a 3'-end 2'-phospho-ribonucleotide-RNA + H(+)</text>
        <dbReference type="Rhea" id="RHEA:11828"/>
        <dbReference type="Rhea" id="RHEA-COMP:10464"/>
        <dbReference type="Rhea" id="RHEA-COMP:17353"/>
        <dbReference type="ChEBI" id="CHEBI:15377"/>
        <dbReference type="ChEBI" id="CHEBI:15378"/>
        <dbReference type="ChEBI" id="CHEBI:83064"/>
        <dbReference type="ChEBI" id="CHEBI:173113"/>
        <dbReference type="EC" id="3.1.4.58"/>
    </reaction>
</comment>
<feature type="domain" description="Phosphoesterase HXTX" evidence="3">
    <location>
        <begin position="96"/>
        <end position="176"/>
    </location>
</feature>
<dbReference type="EC" id="3.1.4.58" evidence="2"/>
<feature type="short sequence motif" description="HXTX 2" evidence="2">
    <location>
        <begin position="126"/>
        <end position="129"/>
    </location>
</feature>
<feature type="domain" description="Phosphoesterase HXTX" evidence="3">
    <location>
        <begin position="29"/>
        <end position="91"/>
    </location>
</feature>
<evidence type="ECO:0000313" key="4">
    <source>
        <dbReference type="EMBL" id="BAI79551.1"/>
    </source>
</evidence>
<dbReference type="NCBIfam" id="TIGR02258">
    <property type="entry name" value="2_5_ligase"/>
    <property type="match status" value="1"/>
</dbReference>
<protein>
    <recommendedName>
        <fullName evidence="2">RNA 2',3'-cyclic phosphodiesterase</fullName>
        <shortName evidence="2">RNA 2',3'-CPDase</shortName>
        <ecNumber evidence="2">3.1.4.58</ecNumber>
    </recommendedName>
</protein>
<dbReference type="GO" id="GO:0016874">
    <property type="term" value="F:ligase activity"/>
    <property type="evidence" value="ECO:0007669"/>
    <property type="project" value="UniProtKB-KW"/>
</dbReference>
<keyword evidence="1 2" id="KW-0378">Hydrolase</keyword>
<dbReference type="GO" id="GO:0004113">
    <property type="term" value="F:2',3'-cyclic-nucleotide 3'-phosphodiesterase activity"/>
    <property type="evidence" value="ECO:0007669"/>
    <property type="project" value="InterPro"/>
</dbReference>
<dbReference type="eggNOG" id="COG1514">
    <property type="taxonomic scope" value="Bacteria"/>
</dbReference>
<dbReference type="KEGG" id="ddf:DEFDS_0039"/>
<dbReference type="Gene3D" id="3.90.1140.10">
    <property type="entry name" value="Cyclic phosphodiesterase"/>
    <property type="match status" value="1"/>
</dbReference>
<dbReference type="Pfam" id="PF02834">
    <property type="entry name" value="LigT_PEase"/>
    <property type="match status" value="2"/>
</dbReference>
<dbReference type="InterPro" id="IPR009097">
    <property type="entry name" value="Cyclic_Pdiesterase"/>
</dbReference>
<dbReference type="RefSeq" id="WP_013006799.1">
    <property type="nucleotide sequence ID" value="NC_013939.1"/>
</dbReference>
<keyword evidence="5" id="KW-1185">Reference proteome</keyword>
<dbReference type="AlphaFoldDB" id="D3PAC8"/>
<comment type="function">
    <text evidence="2">Hydrolyzes RNA 2',3'-cyclic phosphodiester to an RNA 2'-phosphomonoester.</text>
</comment>
<dbReference type="InterPro" id="IPR004175">
    <property type="entry name" value="RNA_CPDase"/>
</dbReference>
<accession>D3PAC8</accession>
<keyword evidence="4" id="KW-0436">Ligase</keyword>
<gene>
    <name evidence="4" type="ordered locus">DEFDS_0039</name>
</gene>
<dbReference type="OrthoDB" id="9787070at2"/>
<dbReference type="PANTHER" id="PTHR35561">
    <property type="entry name" value="RNA 2',3'-CYCLIC PHOSPHODIESTERASE"/>
    <property type="match status" value="1"/>
</dbReference>
<evidence type="ECO:0000259" key="3">
    <source>
        <dbReference type="Pfam" id="PF02834"/>
    </source>
</evidence>
<dbReference type="PANTHER" id="PTHR35561:SF1">
    <property type="entry name" value="RNA 2',3'-CYCLIC PHOSPHODIESTERASE"/>
    <property type="match status" value="1"/>
</dbReference>
<feature type="active site" description="Proton donor" evidence="2">
    <location>
        <position position="43"/>
    </location>
</feature>
<comment type="similarity">
    <text evidence="2">Belongs to the 2H phosphoesterase superfamily. ThpR family.</text>
</comment>
<dbReference type="GO" id="GO:0008664">
    <property type="term" value="F:RNA 2',3'-cyclic 3'-phosphodiesterase activity"/>
    <property type="evidence" value="ECO:0007669"/>
    <property type="project" value="UniProtKB-EC"/>
</dbReference>